<keyword evidence="1" id="KW-0378">Hydrolase</keyword>
<evidence type="ECO:0000256" key="1">
    <source>
        <dbReference type="ARBA" id="ARBA00022801"/>
    </source>
</evidence>
<dbReference type="Gene3D" id="2.60.120.260">
    <property type="entry name" value="Galactose-binding domain-like"/>
    <property type="match status" value="1"/>
</dbReference>
<dbReference type="SUPFAM" id="SSF49785">
    <property type="entry name" value="Galactose-binding domain-like"/>
    <property type="match status" value="1"/>
</dbReference>
<name>B4D112_9BACT</name>
<dbReference type="Pfam" id="PF02018">
    <property type="entry name" value="CBM_4_9"/>
    <property type="match status" value="1"/>
</dbReference>
<evidence type="ECO:0000313" key="4">
    <source>
        <dbReference type="Proteomes" id="UP000005824"/>
    </source>
</evidence>
<dbReference type="eggNOG" id="ENOG5033MGF">
    <property type="taxonomic scope" value="Bacteria"/>
</dbReference>
<organism evidence="3 4">
    <name type="scientific">Chthoniobacter flavus Ellin428</name>
    <dbReference type="NCBI Taxonomy" id="497964"/>
    <lineage>
        <taxon>Bacteria</taxon>
        <taxon>Pseudomonadati</taxon>
        <taxon>Verrucomicrobiota</taxon>
        <taxon>Spartobacteria</taxon>
        <taxon>Chthoniobacterales</taxon>
        <taxon>Chthoniobacteraceae</taxon>
        <taxon>Chthoniobacter</taxon>
    </lineage>
</organism>
<evidence type="ECO:0000313" key="3">
    <source>
        <dbReference type="EMBL" id="EDY20024.1"/>
    </source>
</evidence>
<accession>B4D112</accession>
<proteinExistence type="predicted"/>
<dbReference type="RefSeq" id="WP_006979938.1">
    <property type="nucleotide sequence ID" value="NZ_ABVL01000006.1"/>
</dbReference>
<gene>
    <name evidence="3" type="ORF">CfE428DRAFT_2613</name>
</gene>
<dbReference type="GO" id="GO:0016798">
    <property type="term" value="F:hydrolase activity, acting on glycosyl bonds"/>
    <property type="evidence" value="ECO:0007669"/>
    <property type="project" value="InterPro"/>
</dbReference>
<dbReference type="STRING" id="497964.CfE428DRAFT_2613"/>
<sequence precursor="true">MRSPSSSLAVTFGVCLAVILPLSGFSQPGGQALRSLTYESIALHRSHESDSDNLFKNGDFDNGLDGWNVQSWGKKGRANVDTEERHGDQPSLRISNGTADNTFVTQVVRVTPSRRYRLSCWVKTHDISVKQGRGNAGATLWIAGGWEATKVVKRAEDWIRLEMIFDSGKRTEIQAGPRLGQWGGILTGTAWFSDVSLVDLGSSGR</sequence>
<dbReference type="InParanoid" id="B4D112"/>
<dbReference type="Proteomes" id="UP000005824">
    <property type="component" value="Unassembled WGS sequence"/>
</dbReference>
<dbReference type="AlphaFoldDB" id="B4D112"/>
<reference evidence="3 4" key="1">
    <citation type="journal article" date="2011" name="J. Bacteriol.">
        <title>Genome sequence of Chthoniobacter flavus Ellin428, an aerobic heterotrophic soil bacterium.</title>
        <authorList>
            <person name="Kant R."/>
            <person name="van Passel M.W."/>
            <person name="Palva A."/>
            <person name="Lucas S."/>
            <person name="Lapidus A."/>
            <person name="Glavina Del Rio T."/>
            <person name="Dalin E."/>
            <person name="Tice H."/>
            <person name="Bruce D."/>
            <person name="Goodwin L."/>
            <person name="Pitluck S."/>
            <person name="Larimer F.W."/>
            <person name="Land M.L."/>
            <person name="Hauser L."/>
            <person name="Sangwan P."/>
            <person name="de Vos W.M."/>
            <person name="Janssen P.H."/>
            <person name="Smidt H."/>
        </authorList>
    </citation>
    <scope>NUCLEOTIDE SEQUENCE [LARGE SCALE GENOMIC DNA]</scope>
    <source>
        <strain evidence="3 4">Ellin428</strain>
    </source>
</reference>
<dbReference type="EMBL" id="ABVL01000006">
    <property type="protein sequence ID" value="EDY20024.1"/>
    <property type="molecule type" value="Genomic_DNA"/>
</dbReference>
<evidence type="ECO:0000259" key="2">
    <source>
        <dbReference type="Pfam" id="PF02018"/>
    </source>
</evidence>
<protein>
    <submittedName>
        <fullName evidence="3">Carbohydrate-binding CenC domain protein</fullName>
    </submittedName>
</protein>
<keyword evidence="4" id="KW-1185">Reference proteome</keyword>
<dbReference type="InterPro" id="IPR003305">
    <property type="entry name" value="CenC_carb-bd"/>
</dbReference>
<comment type="caution">
    <text evidence="3">The sequence shown here is derived from an EMBL/GenBank/DDBJ whole genome shotgun (WGS) entry which is preliminary data.</text>
</comment>
<dbReference type="InterPro" id="IPR008979">
    <property type="entry name" value="Galactose-bd-like_sf"/>
</dbReference>
<feature type="domain" description="CBM-cenC" evidence="2">
    <location>
        <begin position="53"/>
        <end position="168"/>
    </location>
</feature>